<dbReference type="GO" id="GO:0003700">
    <property type="term" value="F:DNA-binding transcription factor activity"/>
    <property type="evidence" value="ECO:0007669"/>
    <property type="project" value="InterPro"/>
</dbReference>
<reference evidence="10" key="1">
    <citation type="submission" date="2020-05" db="EMBL/GenBank/DDBJ databases">
        <authorList>
            <person name="Chiriac C."/>
            <person name="Salcher M."/>
            <person name="Ghai R."/>
            <person name="Kavagutti S V."/>
        </authorList>
    </citation>
    <scope>NUCLEOTIDE SEQUENCE</scope>
</reference>
<evidence type="ECO:0000256" key="3">
    <source>
        <dbReference type="ARBA" id="ARBA00022490"/>
    </source>
</evidence>
<proteinExistence type="inferred from homology"/>
<comment type="similarity">
    <text evidence="2">Belongs to the ArgR family.</text>
</comment>
<dbReference type="Pfam" id="PF02863">
    <property type="entry name" value="Arg_repressor_C"/>
    <property type="match status" value="1"/>
</dbReference>
<sequence>MSVPNTMAARRSRIESLIESGTVSSQEQLRSRLAHEGMDVTQATLSRDLEALGAVKTHDAVTGSRYVISRSPVVTHLAVPTTISRVVTEVLIGAVAAQNIAVLHTPPGAAHYLAGYLDRAHFSEIVGTVAGDDTIMVVMRTNEAAEELCANLLSLADRRSESADFKAKQRRTS</sequence>
<evidence type="ECO:0000259" key="7">
    <source>
        <dbReference type="Pfam" id="PF01316"/>
    </source>
</evidence>
<dbReference type="SUPFAM" id="SSF55252">
    <property type="entry name" value="C-terminal domain of arginine repressor"/>
    <property type="match status" value="1"/>
</dbReference>
<dbReference type="PANTHER" id="PTHR34471">
    <property type="entry name" value="ARGININE REPRESSOR"/>
    <property type="match status" value="1"/>
</dbReference>
<dbReference type="InterPro" id="IPR020899">
    <property type="entry name" value="Arg_repress_C"/>
</dbReference>
<protein>
    <submittedName>
        <fullName evidence="10">Unannotated protein</fullName>
    </submittedName>
</protein>
<dbReference type="SUPFAM" id="SSF46785">
    <property type="entry name" value="Winged helix' DNA-binding domain"/>
    <property type="match status" value="1"/>
</dbReference>
<evidence type="ECO:0000256" key="2">
    <source>
        <dbReference type="ARBA" id="ARBA00008316"/>
    </source>
</evidence>
<evidence type="ECO:0000256" key="6">
    <source>
        <dbReference type="ARBA" id="ARBA00023163"/>
    </source>
</evidence>
<dbReference type="Gene3D" id="3.30.1360.40">
    <property type="match status" value="1"/>
</dbReference>
<keyword evidence="6" id="KW-0804">Transcription</keyword>
<feature type="domain" description="Arginine repressor C-terminal" evidence="8">
    <location>
        <begin position="89"/>
        <end position="152"/>
    </location>
</feature>
<dbReference type="GO" id="GO:0051259">
    <property type="term" value="P:protein complex oligomerization"/>
    <property type="evidence" value="ECO:0007669"/>
    <property type="project" value="InterPro"/>
</dbReference>
<dbReference type="HAMAP" id="MF_00173">
    <property type="entry name" value="Arg_repressor"/>
    <property type="match status" value="1"/>
</dbReference>
<dbReference type="EMBL" id="CAEZWR010000042">
    <property type="protein sequence ID" value="CAB4660316.1"/>
    <property type="molecule type" value="Genomic_DNA"/>
</dbReference>
<evidence type="ECO:0000313" key="9">
    <source>
        <dbReference type="EMBL" id="CAB4660316.1"/>
    </source>
</evidence>
<comment type="subcellular location">
    <subcellularLocation>
        <location evidence="1">Cytoplasm</location>
    </subcellularLocation>
</comment>
<dbReference type="InterPro" id="IPR036388">
    <property type="entry name" value="WH-like_DNA-bd_sf"/>
</dbReference>
<dbReference type="GO" id="GO:0005737">
    <property type="term" value="C:cytoplasm"/>
    <property type="evidence" value="ECO:0007669"/>
    <property type="project" value="UniProtKB-SubCell"/>
</dbReference>
<accession>A0A6J7G7F6</accession>
<dbReference type="GO" id="GO:0034618">
    <property type="term" value="F:arginine binding"/>
    <property type="evidence" value="ECO:0007669"/>
    <property type="project" value="InterPro"/>
</dbReference>
<dbReference type="PANTHER" id="PTHR34471:SF1">
    <property type="entry name" value="ARGININE REPRESSOR"/>
    <property type="match status" value="1"/>
</dbReference>
<feature type="domain" description="Arginine repressor DNA-binding" evidence="7">
    <location>
        <begin position="9"/>
        <end position="69"/>
    </location>
</feature>
<dbReference type="GO" id="GO:0003677">
    <property type="term" value="F:DNA binding"/>
    <property type="evidence" value="ECO:0007669"/>
    <property type="project" value="UniProtKB-KW"/>
</dbReference>
<dbReference type="PRINTS" id="PR01467">
    <property type="entry name" value="ARGREPRESSOR"/>
</dbReference>
<dbReference type="Pfam" id="PF01316">
    <property type="entry name" value="Arg_repressor"/>
    <property type="match status" value="1"/>
</dbReference>
<evidence type="ECO:0000256" key="1">
    <source>
        <dbReference type="ARBA" id="ARBA00004496"/>
    </source>
</evidence>
<dbReference type="InterPro" id="IPR020900">
    <property type="entry name" value="Arg_repress_DNA-bd"/>
</dbReference>
<dbReference type="InterPro" id="IPR036251">
    <property type="entry name" value="Arg_repress_C_sf"/>
</dbReference>
<evidence type="ECO:0000256" key="5">
    <source>
        <dbReference type="ARBA" id="ARBA00023125"/>
    </source>
</evidence>
<gene>
    <name evidence="9" type="ORF">UFOPK2282_00497</name>
    <name evidence="10" type="ORF">UFOPK3576_00437</name>
</gene>
<dbReference type="NCBIfam" id="TIGR01529">
    <property type="entry name" value="argR_whole"/>
    <property type="match status" value="1"/>
</dbReference>
<evidence type="ECO:0000256" key="4">
    <source>
        <dbReference type="ARBA" id="ARBA00023015"/>
    </source>
</evidence>
<name>A0A6J7G7F6_9ZZZZ</name>
<keyword evidence="5" id="KW-0238">DNA-binding</keyword>
<keyword evidence="3" id="KW-0963">Cytoplasm</keyword>
<dbReference type="InterPro" id="IPR001669">
    <property type="entry name" value="Arg_repress"/>
</dbReference>
<keyword evidence="4" id="KW-0805">Transcription regulation</keyword>
<dbReference type="EMBL" id="CAFBMO010000012">
    <property type="protein sequence ID" value="CAB4900570.1"/>
    <property type="molecule type" value="Genomic_DNA"/>
</dbReference>
<dbReference type="AlphaFoldDB" id="A0A6J7G7F6"/>
<dbReference type="InterPro" id="IPR036390">
    <property type="entry name" value="WH_DNA-bd_sf"/>
</dbReference>
<evidence type="ECO:0000259" key="8">
    <source>
        <dbReference type="Pfam" id="PF02863"/>
    </source>
</evidence>
<evidence type="ECO:0000313" key="10">
    <source>
        <dbReference type="EMBL" id="CAB4900570.1"/>
    </source>
</evidence>
<dbReference type="GO" id="GO:0006525">
    <property type="term" value="P:arginine metabolic process"/>
    <property type="evidence" value="ECO:0007669"/>
    <property type="project" value="InterPro"/>
</dbReference>
<dbReference type="Gene3D" id="1.10.10.10">
    <property type="entry name" value="Winged helix-like DNA-binding domain superfamily/Winged helix DNA-binding domain"/>
    <property type="match status" value="1"/>
</dbReference>
<organism evidence="10">
    <name type="scientific">freshwater metagenome</name>
    <dbReference type="NCBI Taxonomy" id="449393"/>
    <lineage>
        <taxon>unclassified sequences</taxon>
        <taxon>metagenomes</taxon>
        <taxon>ecological metagenomes</taxon>
    </lineage>
</organism>